<dbReference type="InterPro" id="IPR001611">
    <property type="entry name" value="Leu-rich_rpt"/>
</dbReference>
<keyword evidence="11" id="KW-0808">Transferase</keyword>
<keyword evidence="5 8" id="KW-1133">Transmembrane helix</keyword>
<dbReference type="SUPFAM" id="SSF56112">
    <property type="entry name" value="Protein kinase-like (PK-like)"/>
    <property type="match status" value="1"/>
</dbReference>
<dbReference type="PROSITE" id="PS00107">
    <property type="entry name" value="PROTEIN_KINASE_ATP"/>
    <property type="match status" value="1"/>
</dbReference>
<evidence type="ECO:0000256" key="8">
    <source>
        <dbReference type="SAM" id="Phobius"/>
    </source>
</evidence>
<dbReference type="GO" id="GO:0004672">
    <property type="term" value="F:protein kinase activity"/>
    <property type="evidence" value="ECO:0007669"/>
    <property type="project" value="InterPro"/>
</dbReference>
<keyword evidence="9" id="KW-0732">Signal</keyword>
<protein>
    <submittedName>
        <fullName evidence="11">Pollen receptor-like kinase 4</fullName>
    </submittedName>
</protein>
<dbReference type="AlphaFoldDB" id="A0A2U1Q5C0"/>
<comment type="caution">
    <text evidence="11">The sequence shown here is derived from an EMBL/GenBank/DDBJ whole genome shotgun (WGS) entry which is preliminary data.</text>
</comment>
<dbReference type="InterPro" id="IPR013210">
    <property type="entry name" value="LRR_N_plant-typ"/>
</dbReference>
<dbReference type="EMBL" id="PKPP01000403">
    <property type="protein sequence ID" value="PWA93211.1"/>
    <property type="molecule type" value="Genomic_DNA"/>
</dbReference>
<evidence type="ECO:0000256" key="3">
    <source>
        <dbReference type="ARBA" id="ARBA00022692"/>
    </source>
</evidence>
<dbReference type="Proteomes" id="UP000245207">
    <property type="component" value="Unassembled WGS sequence"/>
</dbReference>
<dbReference type="GO" id="GO:0016020">
    <property type="term" value="C:membrane"/>
    <property type="evidence" value="ECO:0007669"/>
    <property type="project" value="UniProtKB-SubCell"/>
</dbReference>
<reference evidence="11 12" key="1">
    <citation type="journal article" date="2018" name="Mol. Plant">
        <title>The genome of Artemisia annua provides insight into the evolution of Asteraceae family and artemisinin biosynthesis.</title>
        <authorList>
            <person name="Shen Q."/>
            <person name="Zhang L."/>
            <person name="Liao Z."/>
            <person name="Wang S."/>
            <person name="Yan T."/>
            <person name="Shi P."/>
            <person name="Liu M."/>
            <person name="Fu X."/>
            <person name="Pan Q."/>
            <person name="Wang Y."/>
            <person name="Lv Z."/>
            <person name="Lu X."/>
            <person name="Zhang F."/>
            <person name="Jiang W."/>
            <person name="Ma Y."/>
            <person name="Chen M."/>
            <person name="Hao X."/>
            <person name="Li L."/>
            <person name="Tang Y."/>
            <person name="Lv G."/>
            <person name="Zhou Y."/>
            <person name="Sun X."/>
            <person name="Brodelius P.E."/>
            <person name="Rose J.K.C."/>
            <person name="Tang K."/>
        </authorList>
    </citation>
    <scope>NUCLEOTIDE SEQUENCE [LARGE SCALE GENOMIC DNA]</scope>
    <source>
        <strain evidence="12">cv. Huhao1</strain>
        <tissue evidence="11">Leaf</tissue>
    </source>
</reference>
<dbReference type="InterPro" id="IPR000719">
    <property type="entry name" value="Prot_kinase_dom"/>
</dbReference>
<keyword evidence="4" id="KW-0677">Repeat</keyword>
<sequence>MGMHAAGQSPSKSVMITILILLIFTCESSSSKDENQERDALLMFKMSLKNAEEVLRNWNNPPRLPCPRLGSSRTTPPWRGVICLNGNIWGLQLNCLKLSGDIDVDSLIGLRKLRTLSLMDNKFEGAMPKFRKLGGILKSLCISKNNYSGNINDDAFLGMSSLKRLDIADNRFSGEVPTSLASSMRLLELKIENNRFIGTIPDFPPTLVKFNASNNQLQGRIPPSLCDITDTSSFSGNKDLCGPPLDSKCDESGSSSAPNQIVPKTNENMSILHVISVIISCLLAIATLIMVYLQLDMKKDGEKDGVITPRGDGKLTFFRDDYGCFDLQDLLRASAEVLGSGNFGSCYKASLIEGHCVVVKRYIHMTNCGKDDFHHHMRILGNLSHPNLLPLIAYYYRPQEKLLVFNFIHNGSLAKQLHGDRTCEKQAGGLNWSTRLAIIKGVAKCMVYLYKKLPNLLVAHGNLKSSNILLDKWMQPLLMDYTLLPVVDVEQAHNLMVAFKAPAYSKQGHIDKNLDVWSLGILILETMTGKLPGQPRTHGSELERWVDTIGREKVFDKKMGGTENAQGQMTKLLEIGIKCCKVDIEELTMIANNIEQLDEKDI</sequence>
<dbReference type="PROSITE" id="PS50011">
    <property type="entry name" value="PROTEIN_KINASE_DOM"/>
    <property type="match status" value="1"/>
</dbReference>
<feature type="chain" id="PRO_5015451591" evidence="9">
    <location>
        <begin position="31"/>
        <end position="602"/>
    </location>
</feature>
<name>A0A2U1Q5C0_ARTAN</name>
<dbReference type="InterPro" id="IPR032675">
    <property type="entry name" value="LRR_dom_sf"/>
</dbReference>
<evidence type="ECO:0000256" key="9">
    <source>
        <dbReference type="SAM" id="SignalP"/>
    </source>
</evidence>
<proteinExistence type="predicted"/>
<keyword evidence="12" id="KW-1185">Reference proteome</keyword>
<evidence type="ECO:0000256" key="1">
    <source>
        <dbReference type="ARBA" id="ARBA00004370"/>
    </source>
</evidence>
<evidence type="ECO:0000256" key="5">
    <source>
        <dbReference type="ARBA" id="ARBA00022989"/>
    </source>
</evidence>
<keyword evidence="11" id="KW-0675">Receptor</keyword>
<evidence type="ECO:0000313" key="11">
    <source>
        <dbReference type="EMBL" id="PWA93211.1"/>
    </source>
</evidence>
<evidence type="ECO:0000256" key="6">
    <source>
        <dbReference type="ARBA" id="ARBA00023136"/>
    </source>
</evidence>
<dbReference type="Pfam" id="PF07714">
    <property type="entry name" value="PK_Tyr_Ser-Thr"/>
    <property type="match status" value="1"/>
</dbReference>
<evidence type="ECO:0000259" key="10">
    <source>
        <dbReference type="PROSITE" id="PS50011"/>
    </source>
</evidence>
<feature type="domain" description="Protein kinase" evidence="10">
    <location>
        <begin position="332"/>
        <end position="602"/>
    </location>
</feature>
<keyword evidence="3 8" id="KW-0812">Transmembrane</keyword>
<dbReference type="InterPro" id="IPR001245">
    <property type="entry name" value="Ser-Thr/Tyr_kinase_cat_dom"/>
</dbReference>
<dbReference type="Gene3D" id="3.30.200.20">
    <property type="entry name" value="Phosphorylase Kinase, domain 1"/>
    <property type="match status" value="1"/>
</dbReference>
<dbReference type="Gene3D" id="1.10.510.10">
    <property type="entry name" value="Transferase(Phosphotransferase) domain 1"/>
    <property type="match status" value="1"/>
</dbReference>
<evidence type="ECO:0000313" key="12">
    <source>
        <dbReference type="Proteomes" id="UP000245207"/>
    </source>
</evidence>
<keyword evidence="11" id="KW-0418">Kinase</keyword>
<feature type="transmembrane region" description="Helical" evidence="8">
    <location>
        <begin position="271"/>
        <end position="293"/>
    </location>
</feature>
<dbReference type="GO" id="GO:0005524">
    <property type="term" value="F:ATP binding"/>
    <property type="evidence" value="ECO:0007669"/>
    <property type="project" value="UniProtKB-UniRule"/>
</dbReference>
<dbReference type="InterPro" id="IPR011009">
    <property type="entry name" value="Kinase-like_dom_sf"/>
</dbReference>
<dbReference type="InterPro" id="IPR017441">
    <property type="entry name" value="Protein_kinase_ATP_BS"/>
</dbReference>
<comment type="subcellular location">
    <subcellularLocation>
        <location evidence="1">Membrane</location>
    </subcellularLocation>
</comment>
<organism evidence="11 12">
    <name type="scientific">Artemisia annua</name>
    <name type="common">Sweet wormwood</name>
    <dbReference type="NCBI Taxonomy" id="35608"/>
    <lineage>
        <taxon>Eukaryota</taxon>
        <taxon>Viridiplantae</taxon>
        <taxon>Streptophyta</taxon>
        <taxon>Embryophyta</taxon>
        <taxon>Tracheophyta</taxon>
        <taxon>Spermatophyta</taxon>
        <taxon>Magnoliopsida</taxon>
        <taxon>eudicotyledons</taxon>
        <taxon>Gunneridae</taxon>
        <taxon>Pentapetalae</taxon>
        <taxon>asterids</taxon>
        <taxon>campanulids</taxon>
        <taxon>Asterales</taxon>
        <taxon>Asteraceae</taxon>
        <taxon>Asteroideae</taxon>
        <taxon>Anthemideae</taxon>
        <taxon>Artemisiinae</taxon>
        <taxon>Artemisia</taxon>
    </lineage>
</organism>
<feature type="signal peptide" evidence="9">
    <location>
        <begin position="1"/>
        <end position="30"/>
    </location>
</feature>
<dbReference type="InterPro" id="IPR046959">
    <property type="entry name" value="PRK1-6/SRF4-like"/>
</dbReference>
<keyword evidence="7" id="KW-0547">Nucleotide-binding</keyword>
<evidence type="ECO:0000256" key="4">
    <source>
        <dbReference type="ARBA" id="ARBA00022737"/>
    </source>
</evidence>
<dbReference type="SUPFAM" id="SSF52058">
    <property type="entry name" value="L domain-like"/>
    <property type="match status" value="1"/>
</dbReference>
<dbReference type="OrthoDB" id="418615at2759"/>
<feature type="binding site" evidence="7">
    <location>
        <position position="360"/>
    </location>
    <ligand>
        <name>ATP</name>
        <dbReference type="ChEBI" id="CHEBI:30616"/>
    </ligand>
</feature>
<keyword evidence="2" id="KW-0433">Leucine-rich repeat</keyword>
<evidence type="ECO:0000256" key="2">
    <source>
        <dbReference type="ARBA" id="ARBA00022614"/>
    </source>
</evidence>
<dbReference type="PANTHER" id="PTHR48007">
    <property type="entry name" value="LEUCINE-RICH REPEAT RECEPTOR-LIKE PROTEIN KINASE PXC1"/>
    <property type="match status" value="1"/>
</dbReference>
<dbReference type="Pfam" id="PF08263">
    <property type="entry name" value="LRRNT_2"/>
    <property type="match status" value="1"/>
</dbReference>
<dbReference type="STRING" id="35608.A0A2U1Q5C0"/>
<dbReference type="Gene3D" id="3.80.10.10">
    <property type="entry name" value="Ribonuclease Inhibitor"/>
    <property type="match status" value="2"/>
</dbReference>
<dbReference type="Pfam" id="PF00560">
    <property type="entry name" value="LRR_1"/>
    <property type="match status" value="2"/>
</dbReference>
<keyword evidence="6 8" id="KW-0472">Membrane</keyword>
<keyword evidence="7" id="KW-0067">ATP-binding</keyword>
<accession>A0A2U1Q5C0</accession>
<evidence type="ECO:0000256" key="7">
    <source>
        <dbReference type="PROSITE-ProRule" id="PRU10141"/>
    </source>
</evidence>
<gene>
    <name evidence="11" type="ORF">CTI12_AA073060</name>
</gene>
<dbReference type="PANTHER" id="PTHR48007:SF67">
    <property type="entry name" value="POLLEN RECEPTOR-LIKE KINASE 1"/>
    <property type="match status" value="1"/>
</dbReference>